<evidence type="ECO:0000256" key="1">
    <source>
        <dbReference type="SAM" id="MobiDB-lite"/>
    </source>
</evidence>
<reference evidence="2 3" key="1">
    <citation type="submission" date="2023-01" db="EMBL/GenBank/DDBJ databases">
        <title>Analysis of 21 Apiospora genomes using comparative genomics revels a genus with tremendous synthesis potential of carbohydrate active enzymes and secondary metabolites.</title>
        <authorList>
            <person name="Sorensen T."/>
        </authorList>
    </citation>
    <scope>NUCLEOTIDE SEQUENCE [LARGE SCALE GENOMIC DNA]</scope>
    <source>
        <strain evidence="2 3">CBS 20057</strain>
    </source>
</reference>
<gene>
    <name evidence="2" type="ORF">PG991_006812</name>
</gene>
<comment type="caution">
    <text evidence="2">The sequence shown here is derived from an EMBL/GenBank/DDBJ whole genome shotgun (WGS) entry which is preliminary data.</text>
</comment>
<protein>
    <submittedName>
        <fullName evidence="2">Uncharacterized protein</fullName>
    </submittedName>
</protein>
<proteinExistence type="predicted"/>
<dbReference type="EMBL" id="JAQQWI010000009">
    <property type="protein sequence ID" value="KAK8022931.1"/>
    <property type="molecule type" value="Genomic_DNA"/>
</dbReference>
<evidence type="ECO:0000313" key="2">
    <source>
        <dbReference type="EMBL" id="KAK8022931.1"/>
    </source>
</evidence>
<dbReference type="Proteomes" id="UP001396898">
    <property type="component" value="Unassembled WGS sequence"/>
</dbReference>
<name>A0ABR1RYD2_9PEZI</name>
<feature type="compositionally biased region" description="Basic and acidic residues" evidence="1">
    <location>
        <begin position="114"/>
        <end position="123"/>
    </location>
</feature>
<evidence type="ECO:0000313" key="3">
    <source>
        <dbReference type="Proteomes" id="UP001396898"/>
    </source>
</evidence>
<accession>A0ABR1RYD2</accession>
<feature type="region of interest" description="Disordered" evidence="1">
    <location>
        <begin position="26"/>
        <end position="68"/>
    </location>
</feature>
<organism evidence="2 3">
    <name type="scientific">Apiospora marii</name>
    <dbReference type="NCBI Taxonomy" id="335849"/>
    <lineage>
        <taxon>Eukaryota</taxon>
        <taxon>Fungi</taxon>
        <taxon>Dikarya</taxon>
        <taxon>Ascomycota</taxon>
        <taxon>Pezizomycotina</taxon>
        <taxon>Sordariomycetes</taxon>
        <taxon>Xylariomycetidae</taxon>
        <taxon>Amphisphaeriales</taxon>
        <taxon>Apiosporaceae</taxon>
        <taxon>Apiospora</taxon>
    </lineage>
</organism>
<keyword evidence="3" id="KW-1185">Reference proteome</keyword>
<feature type="region of interest" description="Disordered" evidence="1">
    <location>
        <begin position="114"/>
        <end position="133"/>
    </location>
</feature>
<sequence length="321" mass="36527">MPYPMMGSSQSYWNNVPDFVGVGAATVPDDNTVSEAVGADDPSNKNKPRGAPPARRPRKKTQTPVDRERELNYALVAAHRNLTRMSQYLLKLQARADMATDEDMRLTLEATLENHQHSTRQDGSEEDEESPDGYHARLVEDVSRLSDQLWNRMYTLDRDIRYLSRQHRREEGNGGRSGRIQLRGESHTQHWLDAKLERLVSGLQGEETFFYTVRDLAAGRPLTEWMGYIRDGLQRVADAGGPGPVREDRVVAIAWSFLDRAIRPSRPRVSTTVNRFVAEWDSLRRGGAFDAALEEPERQVEIDAEVLESLRPIWAARHKPL</sequence>